<sequence>MRQIEAVDQITKSLQEDERVKAVFLKGSMGRKEDDEHSDVDLYCLVAEDEVQEFLKDRKRHVEAYRDVIFYDDIFIIAPQIIAVYDNLLHLDLFTVTEDTLIHKDYFRVIYDPEGRMEKYKDKQHLQLSEQDFIDAVDDAAFFLLQYKKAADRGNDIWAVKVLNDLLINLAQILLQRYSPDRAQLGLKTLDRTLPEEITDRIRHIYLKTTPDEHPEAILIFTAVLSDQEHWIEKNLPKLEYTLPFLKRMIKEFQKK</sequence>
<keyword evidence="3" id="KW-1185">Reference proteome</keyword>
<evidence type="ECO:0000313" key="2">
    <source>
        <dbReference type="EMBL" id="ARI78426.1"/>
    </source>
</evidence>
<dbReference type="InterPro" id="IPR043519">
    <property type="entry name" value="NT_sf"/>
</dbReference>
<reference evidence="2 3" key="1">
    <citation type="submission" date="2017-04" db="EMBL/GenBank/DDBJ databases">
        <title>The whole genome sequencing and assembly of Halobacillus mangrovi strain.</title>
        <authorList>
            <person name="Lee S.-J."/>
            <person name="Park M.-K."/>
            <person name="Kim J.-Y."/>
            <person name="Lee Y.-J."/>
            <person name="Yi H."/>
            <person name="Bahn Y.-S."/>
            <person name="Kim J.F."/>
            <person name="Lee D.-W."/>
        </authorList>
    </citation>
    <scope>NUCLEOTIDE SEQUENCE [LARGE SCALE GENOMIC DNA]</scope>
    <source>
        <strain evidence="2 3">KTB 131</strain>
    </source>
</reference>
<dbReference type="OrthoDB" id="68332at2"/>
<dbReference type="Pfam" id="PF18765">
    <property type="entry name" value="Polbeta"/>
    <property type="match status" value="1"/>
</dbReference>
<dbReference type="SUPFAM" id="SSF81301">
    <property type="entry name" value="Nucleotidyltransferase"/>
    <property type="match status" value="1"/>
</dbReference>
<name>A0A1W5ZYJ3_9BACI</name>
<dbReference type="RefSeq" id="WP_085030885.1">
    <property type="nucleotide sequence ID" value="NZ_CP020772.1"/>
</dbReference>
<gene>
    <name evidence="2" type="ORF">HM131_16985</name>
</gene>
<dbReference type="KEGG" id="hmn:HM131_16985"/>
<dbReference type="InterPro" id="IPR041633">
    <property type="entry name" value="Polbeta"/>
</dbReference>
<dbReference type="Gene3D" id="3.30.460.10">
    <property type="entry name" value="Beta Polymerase, domain 2"/>
    <property type="match status" value="1"/>
</dbReference>
<evidence type="ECO:0000259" key="1">
    <source>
        <dbReference type="Pfam" id="PF18765"/>
    </source>
</evidence>
<dbReference type="Proteomes" id="UP000192527">
    <property type="component" value="Chromosome"/>
</dbReference>
<proteinExistence type="predicted"/>
<evidence type="ECO:0000313" key="3">
    <source>
        <dbReference type="Proteomes" id="UP000192527"/>
    </source>
</evidence>
<protein>
    <submittedName>
        <fullName evidence="2">DNA polymerase III subunit beta</fullName>
    </submittedName>
</protein>
<dbReference type="EMBL" id="CP020772">
    <property type="protein sequence ID" value="ARI78426.1"/>
    <property type="molecule type" value="Genomic_DNA"/>
</dbReference>
<organism evidence="2 3">
    <name type="scientific">Halobacillus mangrovi</name>
    <dbReference type="NCBI Taxonomy" id="402384"/>
    <lineage>
        <taxon>Bacteria</taxon>
        <taxon>Bacillati</taxon>
        <taxon>Bacillota</taxon>
        <taxon>Bacilli</taxon>
        <taxon>Bacillales</taxon>
        <taxon>Bacillaceae</taxon>
        <taxon>Halobacillus</taxon>
    </lineage>
</organism>
<feature type="domain" description="Polymerase beta nucleotidyltransferase" evidence="1">
    <location>
        <begin position="9"/>
        <end position="52"/>
    </location>
</feature>
<dbReference type="STRING" id="402384.HM131_16985"/>
<dbReference type="AlphaFoldDB" id="A0A1W5ZYJ3"/>
<accession>A0A1W5ZYJ3</accession>